<evidence type="ECO:0000313" key="2">
    <source>
        <dbReference type="EMBL" id="KAK3305293.1"/>
    </source>
</evidence>
<dbReference type="PANTHER" id="PTHR46082">
    <property type="entry name" value="ATP/GTP-BINDING PROTEIN-RELATED"/>
    <property type="match status" value="1"/>
</dbReference>
<accession>A0AAJ0GSE4</accession>
<dbReference type="RefSeq" id="XP_062721073.1">
    <property type="nucleotide sequence ID" value="XM_062870966.1"/>
</dbReference>
<gene>
    <name evidence="2" type="ORF">B0T15DRAFT_574665</name>
</gene>
<dbReference type="InterPro" id="IPR053137">
    <property type="entry name" value="NLR-like"/>
</dbReference>
<evidence type="ECO:0000256" key="1">
    <source>
        <dbReference type="SAM" id="MobiDB-lite"/>
    </source>
</evidence>
<keyword evidence="3" id="KW-1185">Reference proteome</keyword>
<dbReference type="GeneID" id="87889795"/>
<proteinExistence type="predicted"/>
<dbReference type="SUPFAM" id="SSF48452">
    <property type="entry name" value="TPR-like"/>
    <property type="match status" value="1"/>
</dbReference>
<sequence>MDRRIRDLQTTQAHRENLPLCNDRDLNEQPGSAIQNGDGNRQFNNFGTGTQKNVDGNYFEAKGDQNFVTKIKHIYIESSRPKACRVIPFPRNEDVVDRTHIFGQLDALLPPASEYQSAALWGLGGFGRRKTQVALEYAYRRSRDPPCSVFWVHADNETAFTQDYKMIAKRLGLADGLDGPELLTAVRERIEADPCWLLILDNADNLAAFGVGRTQSGRDQGQGVGEKHSLYNFVPRGPAGTVLWTSRDEQISGSLVGAQRGINIARMTDKEAMTLLETVRNRKIDEDELDDAAQLLAELDWLPLAVSQTAAYIRRMNWSLTDIEGPGCRTVFLETWDISLQQIRRENEMAYDILHVLAFLDSQNIPLEIMIKAAALRKENMTDDRQGDESARSVSFGSDSEDDDDEVLHAAIRLQEFSFLHLRTSEGMSQAYEMHKLVQEAAQYALSRRDRRKDEASFSKLALRVVVDLFPERRRELWWECEEYVVHAQRAGEWAELCGEEIEASDLLSRVSNYMYDRGRWREKEPVDKRAYEFRQKRLGKRHPDTIWSMASLAVTYRAQGRYEQAEKIKVEVLALRRDVLGEKHPDTLRAMYDLAITWKSRQQGLEALSMMQECFQLQLIASWV</sequence>
<dbReference type="EMBL" id="JAUDZG010000004">
    <property type="protein sequence ID" value="KAK3305293.1"/>
    <property type="molecule type" value="Genomic_DNA"/>
</dbReference>
<feature type="region of interest" description="Disordered" evidence="1">
    <location>
        <begin position="381"/>
        <end position="402"/>
    </location>
</feature>
<feature type="compositionally biased region" description="Polar residues" evidence="1">
    <location>
        <begin position="29"/>
        <end position="49"/>
    </location>
</feature>
<organism evidence="2 3">
    <name type="scientific">Chaetomium strumarium</name>
    <dbReference type="NCBI Taxonomy" id="1170767"/>
    <lineage>
        <taxon>Eukaryota</taxon>
        <taxon>Fungi</taxon>
        <taxon>Dikarya</taxon>
        <taxon>Ascomycota</taxon>
        <taxon>Pezizomycotina</taxon>
        <taxon>Sordariomycetes</taxon>
        <taxon>Sordariomycetidae</taxon>
        <taxon>Sordariales</taxon>
        <taxon>Chaetomiaceae</taxon>
        <taxon>Chaetomium</taxon>
    </lineage>
</organism>
<feature type="compositionally biased region" description="Basic and acidic residues" evidence="1">
    <location>
        <begin position="381"/>
        <end position="391"/>
    </location>
</feature>
<dbReference type="PANTHER" id="PTHR46082:SF6">
    <property type="entry name" value="AAA+ ATPASE DOMAIN-CONTAINING PROTEIN-RELATED"/>
    <property type="match status" value="1"/>
</dbReference>
<reference evidence="2" key="1">
    <citation type="journal article" date="2023" name="Mol. Phylogenet. Evol.">
        <title>Genome-scale phylogeny and comparative genomics of the fungal order Sordariales.</title>
        <authorList>
            <person name="Hensen N."/>
            <person name="Bonometti L."/>
            <person name="Westerberg I."/>
            <person name="Brannstrom I.O."/>
            <person name="Guillou S."/>
            <person name="Cros-Aarteil S."/>
            <person name="Calhoun S."/>
            <person name="Haridas S."/>
            <person name="Kuo A."/>
            <person name="Mondo S."/>
            <person name="Pangilinan J."/>
            <person name="Riley R."/>
            <person name="LaButti K."/>
            <person name="Andreopoulos B."/>
            <person name="Lipzen A."/>
            <person name="Chen C."/>
            <person name="Yan M."/>
            <person name="Daum C."/>
            <person name="Ng V."/>
            <person name="Clum A."/>
            <person name="Steindorff A."/>
            <person name="Ohm R.A."/>
            <person name="Martin F."/>
            <person name="Silar P."/>
            <person name="Natvig D.O."/>
            <person name="Lalanne C."/>
            <person name="Gautier V."/>
            <person name="Ament-Velasquez S.L."/>
            <person name="Kruys A."/>
            <person name="Hutchinson M.I."/>
            <person name="Powell A.J."/>
            <person name="Barry K."/>
            <person name="Miller A.N."/>
            <person name="Grigoriev I.V."/>
            <person name="Debuchy R."/>
            <person name="Gladieux P."/>
            <person name="Hiltunen Thoren M."/>
            <person name="Johannesson H."/>
        </authorList>
    </citation>
    <scope>NUCLEOTIDE SEQUENCE</scope>
    <source>
        <strain evidence="2">CBS 333.67</strain>
    </source>
</reference>
<evidence type="ECO:0000313" key="3">
    <source>
        <dbReference type="Proteomes" id="UP001273166"/>
    </source>
</evidence>
<dbReference type="Gene3D" id="1.25.40.10">
    <property type="entry name" value="Tetratricopeptide repeat domain"/>
    <property type="match status" value="1"/>
</dbReference>
<comment type="caution">
    <text evidence="2">The sequence shown here is derived from an EMBL/GenBank/DDBJ whole genome shotgun (WGS) entry which is preliminary data.</text>
</comment>
<feature type="region of interest" description="Disordered" evidence="1">
    <location>
        <begin position="21"/>
        <end position="49"/>
    </location>
</feature>
<protein>
    <submittedName>
        <fullName evidence="2">Uncharacterized protein</fullName>
    </submittedName>
</protein>
<dbReference type="InterPro" id="IPR027417">
    <property type="entry name" value="P-loop_NTPase"/>
</dbReference>
<dbReference type="AlphaFoldDB" id="A0AAJ0GSE4"/>
<dbReference type="Gene3D" id="3.40.50.300">
    <property type="entry name" value="P-loop containing nucleotide triphosphate hydrolases"/>
    <property type="match status" value="1"/>
</dbReference>
<dbReference type="SUPFAM" id="SSF52540">
    <property type="entry name" value="P-loop containing nucleoside triphosphate hydrolases"/>
    <property type="match status" value="1"/>
</dbReference>
<reference evidence="2" key="2">
    <citation type="submission" date="2023-06" db="EMBL/GenBank/DDBJ databases">
        <authorList>
            <consortium name="Lawrence Berkeley National Laboratory"/>
            <person name="Mondo S.J."/>
            <person name="Hensen N."/>
            <person name="Bonometti L."/>
            <person name="Westerberg I."/>
            <person name="Brannstrom I.O."/>
            <person name="Guillou S."/>
            <person name="Cros-Aarteil S."/>
            <person name="Calhoun S."/>
            <person name="Haridas S."/>
            <person name="Kuo A."/>
            <person name="Pangilinan J."/>
            <person name="Riley R."/>
            <person name="Labutti K."/>
            <person name="Andreopoulos B."/>
            <person name="Lipzen A."/>
            <person name="Chen C."/>
            <person name="Yanf M."/>
            <person name="Daum C."/>
            <person name="Ng V."/>
            <person name="Clum A."/>
            <person name="Steindorff A."/>
            <person name="Ohm R."/>
            <person name="Martin F."/>
            <person name="Silar P."/>
            <person name="Natvig D."/>
            <person name="Lalanne C."/>
            <person name="Gautier V."/>
            <person name="Ament-Velasquez S.L."/>
            <person name="Kruys A."/>
            <person name="Hutchinson M.I."/>
            <person name="Powell A.J."/>
            <person name="Barry K."/>
            <person name="Miller A.N."/>
            <person name="Grigoriev I.V."/>
            <person name="Debuchy R."/>
            <person name="Gladieux P."/>
            <person name="Thoren M.H."/>
            <person name="Johannesson H."/>
        </authorList>
    </citation>
    <scope>NUCLEOTIDE SEQUENCE</scope>
    <source>
        <strain evidence="2">CBS 333.67</strain>
    </source>
</reference>
<dbReference type="InterPro" id="IPR011990">
    <property type="entry name" value="TPR-like_helical_dom_sf"/>
</dbReference>
<name>A0AAJ0GSE4_9PEZI</name>
<dbReference type="Proteomes" id="UP001273166">
    <property type="component" value="Unassembled WGS sequence"/>
</dbReference>
<dbReference type="Pfam" id="PF13374">
    <property type="entry name" value="TPR_10"/>
    <property type="match status" value="2"/>
</dbReference>